<dbReference type="WBParaSite" id="GPLIN_000370600">
    <property type="protein sequence ID" value="GPLIN_000370600"/>
    <property type="gene ID" value="GPLIN_000370600"/>
</dbReference>
<protein>
    <submittedName>
        <fullName evidence="3">Uncharacterized protein</fullName>
    </submittedName>
</protein>
<feature type="compositionally biased region" description="Polar residues" evidence="1">
    <location>
        <begin position="9"/>
        <end position="26"/>
    </location>
</feature>
<evidence type="ECO:0000313" key="3">
    <source>
        <dbReference type="WBParaSite" id="GPLIN_000370600"/>
    </source>
</evidence>
<evidence type="ECO:0000313" key="2">
    <source>
        <dbReference type="Proteomes" id="UP000050741"/>
    </source>
</evidence>
<accession>A0A183BSX0</accession>
<evidence type="ECO:0000256" key="1">
    <source>
        <dbReference type="SAM" id="MobiDB-lite"/>
    </source>
</evidence>
<reference evidence="2" key="1">
    <citation type="submission" date="2014-05" db="EMBL/GenBank/DDBJ databases">
        <title>The genome and life-stage specific transcriptomes of Globodera pallida elucidate key aspects of plant parasitism by a cyst nematode.</title>
        <authorList>
            <person name="Cotton J.A."/>
            <person name="Lilley C.J."/>
            <person name="Jones L.M."/>
            <person name="Kikuchi T."/>
            <person name="Reid A.J."/>
            <person name="Thorpe P."/>
            <person name="Tsai I.J."/>
            <person name="Beasley H."/>
            <person name="Blok V."/>
            <person name="Cock P.J.A."/>
            <person name="Van den Akker S.E."/>
            <person name="Holroyd N."/>
            <person name="Hunt M."/>
            <person name="Mantelin S."/>
            <person name="Naghra H."/>
            <person name="Pain A."/>
            <person name="Palomares-Rius J.E."/>
            <person name="Zarowiecki M."/>
            <person name="Berriman M."/>
            <person name="Jones J.T."/>
            <person name="Urwin P.E."/>
        </authorList>
    </citation>
    <scope>NUCLEOTIDE SEQUENCE [LARGE SCALE GENOMIC DNA]</scope>
    <source>
        <strain evidence="2">Lindley</strain>
    </source>
</reference>
<name>A0A183BSX0_GLOPA</name>
<proteinExistence type="predicted"/>
<keyword evidence="2" id="KW-1185">Reference proteome</keyword>
<dbReference type="AlphaFoldDB" id="A0A183BSX0"/>
<sequence length="160" mass="18709">MSRFEHPRQSTVNSAGKGQASASNSVLLKRRRRHSQSLATLAAIEAKDWWESVPMAKSAGENNLYVHKRRRRHSRNLDIMTAKHWRPRENSRLQFRPECDELISIKLYRLIRHVARIETKRRTTKNLATLAEMEANWWESVPMAKSARGELEIFNTQAFD</sequence>
<dbReference type="Proteomes" id="UP000050741">
    <property type="component" value="Unassembled WGS sequence"/>
</dbReference>
<feature type="region of interest" description="Disordered" evidence="1">
    <location>
        <begin position="1"/>
        <end position="28"/>
    </location>
</feature>
<reference evidence="3" key="2">
    <citation type="submission" date="2016-06" db="UniProtKB">
        <authorList>
            <consortium name="WormBaseParasite"/>
        </authorList>
    </citation>
    <scope>IDENTIFICATION</scope>
</reference>
<organism evidence="2 3">
    <name type="scientific">Globodera pallida</name>
    <name type="common">Potato cyst nematode worm</name>
    <name type="synonym">Heterodera pallida</name>
    <dbReference type="NCBI Taxonomy" id="36090"/>
    <lineage>
        <taxon>Eukaryota</taxon>
        <taxon>Metazoa</taxon>
        <taxon>Ecdysozoa</taxon>
        <taxon>Nematoda</taxon>
        <taxon>Chromadorea</taxon>
        <taxon>Rhabditida</taxon>
        <taxon>Tylenchina</taxon>
        <taxon>Tylenchomorpha</taxon>
        <taxon>Tylenchoidea</taxon>
        <taxon>Heteroderidae</taxon>
        <taxon>Heteroderinae</taxon>
        <taxon>Globodera</taxon>
    </lineage>
</organism>